<dbReference type="Proteomes" id="UP000198960">
    <property type="component" value="Unassembled WGS sequence"/>
</dbReference>
<evidence type="ECO:0000256" key="1">
    <source>
        <dbReference type="SAM" id="MobiDB-lite"/>
    </source>
</evidence>
<dbReference type="AlphaFoldDB" id="A0A1H8R051"/>
<feature type="region of interest" description="Disordered" evidence="1">
    <location>
        <begin position="1"/>
        <end position="20"/>
    </location>
</feature>
<name>A0A1H8R051_9ACTN</name>
<proteinExistence type="predicted"/>
<reference evidence="4" key="1">
    <citation type="submission" date="2016-10" db="EMBL/GenBank/DDBJ databases">
        <authorList>
            <person name="Varghese N."/>
            <person name="Submissions S."/>
        </authorList>
    </citation>
    <scope>NUCLEOTIDE SEQUENCE [LARGE SCALE GENOMIC DNA]</scope>
    <source>
        <strain evidence="4">DSM 45413</strain>
    </source>
</reference>
<dbReference type="STRING" id="673521.SAMN05660991_00919"/>
<feature type="domain" description="PRTase-CE" evidence="2">
    <location>
        <begin position="85"/>
        <end position="352"/>
    </location>
</feature>
<dbReference type="InterPro" id="IPR056920">
    <property type="entry name" value="PRTase-CE"/>
</dbReference>
<evidence type="ECO:0000313" key="4">
    <source>
        <dbReference type="Proteomes" id="UP000198960"/>
    </source>
</evidence>
<evidence type="ECO:0000259" key="2">
    <source>
        <dbReference type="Pfam" id="PF24390"/>
    </source>
</evidence>
<keyword evidence="4" id="KW-1185">Reference proteome</keyword>
<accession>A0A1H8R051</accession>
<evidence type="ECO:0000313" key="3">
    <source>
        <dbReference type="EMBL" id="SEO59825.1"/>
    </source>
</evidence>
<dbReference type="Pfam" id="PF24390">
    <property type="entry name" value="PRTase-CE"/>
    <property type="match status" value="1"/>
</dbReference>
<dbReference type="EMBL" id="FOEE01000002">
    <property type="protein sequence ID" value="SEO59825.1"/>
    <property type="molecule type" value="Genomic_DNA"/>
</dbReference>
<gene>
    <name evidence="3" type="ORF">SAMN05660991_00919</name>
</gene>
<protein>
    <recommendedName>
        <fullName evidence="2">PRTase-CE domain-containing protein</fullName>
    </recommendedName>
</protein>
<sequence>MCTPGPLGARPVADRPLSSLGQTQQLTRALGNSIRPQVCPMAMARSSGPDVATGETMHEAEVLDERDYFSSIRLWGPVPASIKTRAWLENFKPKERQHAVALLNSFVYLNSEVTDKLFVSAFSGLAQMVSKDAGTYADKKLEWNEFRRGVLITHPTGETPNATDSGFLFDRKARQLLDINEDHIMLPEEVLTTLLLRGPRPVVFVDDFAGSGDQFTKTWNRSYSLSTGDVVSFSQLSAAGQLGSTYYAPSICTSYAAERIRECAPRLILQAAHILSPRYGASDEHTLLFPPHLRADALQVISDASRRAGIMAHQILGYHDLGLALAFEHSVPDAALPIFWMSTANWTPLLRRR</sequence>
<organism evidence="3 4">
    <name type="scientific">Trujillonella endophytica</name>
    <dbReference type="NCBI Taxonomy" id="673521"/>
    <lineage>
        <taxon>Bacteria</taxon>
        <taxon>Bacillati</taxon>
        <taxon>Actinomycetota</taxon>
        <taxon>Actinomycetes</taxon>
        <taxon>Geodermatophilales</taxon>
        <taxon>Geodermatophilaceae</taxon>
        <taxon>Trujillonella</taxon>
    </lineage>
</organism>